<comment type="caution">
    <text evidence="11">The sequence shown here is derived from an EMBL/GenBank/DDBJ whole genome shotgun (WGS) entry which is preliminary data.</text>
</comment>
<dbReference type="PRINTS" id="PR00077">
    <property type="entry name" value="GPDHDRGNASE"/>
</dbReference>
<sequence length="437" mass="48101">MCLRQHLRCSSLRVTIFGAGSFGSAISCIVGYNTERTLIFNNEVKLWLYDETLDSGESLADVLNRDHVNVKYLPDYKLPSNVRAVTDLREACQDCNLMIFVIPSQFVRSVASQIRMLGMDFSGAVRAVSLTKGFLVENGHPFLISSVIQEELGIDCCVLSGANVASGLAAREFSEATLACSDYDDAYIWQYLFDTPWFKIDCVPDVICTELFGGLKNIIALLVGMIQGLGCGTNTVSAVMRLGVLEMILYGSIFFNIRSSIMTRVFFESCGIADLVTTCLGGRNVRGGKAFTLSNGQKSWEEIETEVTGGQHLAGLVTLKEINETLEVLLIEKSIDVDKHFPLFRICFKIAYSGAPPRSLIDILGRNELRELRFVPSGLLSLIDDSPNQGEVLQRSSSTQTAKAYRAETSNPSTSSTNYSTRHPDSDGPSTPWPRRS</sequence>
<dbReference type="Gene3D" id="1.10.1040.10">
    <property type="entry name" value="N-(1-d-carboxylethyl)-l-norvaline Dehydrogenase, domain 2"/>
    <property type="match status" value="1"/>
</dbReference>
<keyword evidence="8" id="KW-1133">Transmembrane helix</keyword>
<dbReference type="InterPro" id="IPR011128">
    <property type="entry name" value="G3P_DH_NAD-dep_N"/>
</dbReference>
<dbReference type="InterPro" id="IPR036291">
    <property type="entry name" value="NAD(P)-bd_dom_sf"/>
</dbReference>
<feature type="domain" description="Glycerol-3-phosphate dehydrogenase NAD-dependent N-terminal" evidence="9">
    <location>
        <begin position="14"/>
        <end position="184"/>
    </location>
</feature>
<evidence type="ECO:0000256" key="2">
    <source>
        <dbReference type="ARBA" id="ARBA00023002"/>
    </source>
</evidence>
<evidence type="ECO:0000313" key="12">
    <source>
        <dbReference type="Proteomes" id="UP001071777"/>
    </source>
</evidence>
<dbReference type="Pfam" id="PF07479">
    <property type="entry name" value="NAD_Gly3P_dh_C"/>
    <property type="match status" value="1"/>
</dbReference>
<evidence type="ECO:0000256" key="1">
    <source>
        <dbReference type="ARBA" id="ARBA00011009"/>
    </source>
</evidence>
<protein>
    <recommendedName>
        <fullName evidence="6">Glycerol-3-phosphate dehydrogenase [NAD(+)]</fullName>
        <ecNumber evidence="6">1.1.1.8</ecNumber>
    </recommendedName>
</protein>
<organism evidence="11 12">
    <name type="scientific">Cryptosporidium canis</name>
    <dbReference type="NCBI Taxonomy" id="195482"/>
    <lineage>
        <taxon>Eukaryota</taxon>
        <taxon>Sar</taxon>
        <taxon>Alveolata</taxon>
        <taxon>Apicomplexa</taxon>
        <taxon>Conoidasida</taxon>
        <taxon>Coccidia</taxon>
        <taxon>Eucoccidiorida</taxon>
        <taxon>Eimeriorina</taxon>
        <taxon>Cryptosporidiidae</taxon>
        <taxon>Cryptosporidium</taxon>
    </lineage>
</organism>
<keyword evidence="12" id="KW-1185">Reference proteome</keyword>
<dbReference type="SUPFAM" id="SSF48179">
    <property type="entry name" value="6-phosphogluconate dehydrogenase C-terminal domain-like"/>
    <property type="match status" value="1"/>
</dbReference>
<dbReference type="Gene3D" id="3.40.50.720">
    <property type="entry name" value="NAD(P)-binding Rossmann-like Domain"/>
    <property type="match status" value="1"/>
</dbReference>
<feature type="compositionally biased region" description="Polar residues" evidence="7">
    <location>
        <begin position="389"/>
        <end position="402"/>
    </location>
</feature>
<evidence type="ECO:0000256" key="3">
    <source>
        <dbReference type="ARBA" id="ARBA00023027"/>
    </source>
</evidence>
<evidence type="ECO:0000256" key="7">
    <source>
        <dbReference type="SAM" id="MobiDB-lite"/>
    </source>
</evidence>
<dbReference type="InterPro" id="IPR013328">
    <property type="entry name" value="6PGD_dom2"/>
</dbReference>
<dbReference type="SUPFAM" id="SSF51735">
    <property type="entry name" value="NAD(P)-binding Rossmann-fold domains"/>
    <property type="match status" value="1"/>
</dbReference>
<feature type="compositionally biased region" description="Low complexity" evidence="7">
    <location>
        <begin position="409"/>
        <end position="421"/>
    </location>
</feature>
<dbReference type="InterPro" id="IPR017751">
    <property type="entry name" value="G3P_DH_NAD-dep_euk"/>
</dbReference>
<dbReference type="PANTHER" id="PTHR11728">
    <property type="entry name" value="GLYCEROL-3-PHOSPHATE DEHYDROGENASE"/>
    <property type="match status" value="1"/>
</dbReference>
<keyword evidence="8" id="KW-0812">Transmembrane</keyword>
<dbReference type="PROSITE" id="PS51257">
    <property type="entry name" value="PROKAR_LIPOPROTEIN"/>
    <property type="match status" value="1"/>
</dbReference>
<feature type="transmembrane region" description="Helical" evidence="8">
    <location>
        <begin position="12"/>
        <end position="32"/>
    </location>
</feature>
<feature type="region of interest" description="Disordered" evidence="7">
    <location>
        <begin position="389"/>
        <end position="437"/>
    </location>
</feature>
<reference evidence="11" key="1">
    <citation type="submission" date="2022-10" db="EMBL/GenBank/DDBJ databases">
        <title>Adaptive evolution leads to modifications in subtelomeric GC content in a zoonotic Cryptosporidium species.</title>
        <authorList>
            <person name="Li J."/>
            <person name="Feng Y."/>
            <person name="Xiao L."/>
        </authorList>
    </citation>
    <scope>NUCLEOTIDE SEQUENCE</scope>
    <source>
        <strain evidence="11">25894</strain>
    </source>
</reference>
<keyword evidence="3 5" id="KW-0520">NAD</keyword>
<dbReference type="Pfam" id="PF01210">
    <property type="entry name" value="NAD_Gly3P_dh_N"/>
    <property type="match status" value="1"/>
</dbReference>
<feature type="non-terminal residue" evidence="11">
    <location>
        <position position="437"/>
    </location>
</feature>
<comment type="similarity">
    <text evidence="1 5">Belongs to the NAD-dependent glycerol-3-phosphate dehydrogenase family.</text>
</comment>
<feature type="domain" description="Glycerol-3-phosphate dehydrogenase NAD-dependent C-terminal" evidence="10">
    <location>
        <begin position="205"/>
        <end position="361"/>
    </location>
</feature>
<evidence type="ECO:0000313" key="11">
    <source>
        <dbReference type="EMBL" id="KAJ1608427.1"/>
    </source>
</evidence>
<dbReference type="InterPro" id="IPR008927">
    <property type="entry name" value="6-PGluconate_DH-like_C_sf"/>
</dbReference>
<name>A0ABQ8P4Y7_9CRYT</name>
<accession>A0ABQ8P4Y7</accession>
<gene>
    <name evidence="11" type="ORF">OJ252_2531</name>
</gene>
<proteinExistence type="inferred from homology"/>
<evidence type="ECO:0000256" key="6">
    <source>
        <dbReference type="RuleBase" id="RU361243"/>
    </source>
</evidence>
<evidence type="ECO:0000259" key="9">
    <source>
        <dbReference type="Pfam" id="PF01210"/>
    </source>
</evidence>
<dbReference type="PANTHER" id="PTHR11728:SF8">
    <property type="entry name" value="GLYCEROL-3-PHOSPHATE DEHYDROGENASE [NAD(+)]-RELATED"/>
    <property type="match status" value="1"/>
</dbReference>
<dbReference type="EMBL" id="JAPCXB010000096">
    <property type="protein sequence ID" value="KAJ1608427.1"/>
    <property type="molecule type" value="Genomic_DNA"/>
</dbReference>
<keyword evidence="8" id="KW-0472">Membrane</keyword>
<evidence type="ECO:0000256" key="8">
    <source>
        <dbReference type="SAM" id="Phobius"/>
    </source>
</evidence>
<dbReference type="InterPro" id="IPR006109">
    <property type="entry name" value="G3P_DH_NAD-dep_C"/>
</dbReference>
<evidence type="ECO:0000256" key="5">
    <source>
        <dbReference type="RuleBase" id="RU000437"/>
    </source>
</evidence>
<comment type="catalytic activity">
    <reaction evidence="4 6">
        <text>sn-glycerol 3-phosphate + NAD(+) = dihydroxyacetone phosphate + NADH + H(+)</text>
        <dbReference type="Rhea" id="RHEA:11092"/>
        <dbReference type="ChEBI" id="CHEBI:15378"/>
        <dbReference type="ChEBI" id="CHEBI:57540"/>
        <dbReference type="ChEBI" id="CHEBI:57597"/>
        <dbReference type="ChEBI" id="CHEBI:57642"/>
        <dbReference type="ChEBI" id="CHEBI:57945"/>
        <dbReference type="EC" id="1.1.1.8"/>
    </reaction>
</comment>
<dbReference type="InterPro" id="IPR006168">
    <property type="entry name" value="G3P_DH_NAD-dep"/>
</dbReference>
<dbReference type="EC" id="1.1.1.8" evidence="6"/>
<evidence type="ECO:0000256" key="4">
    <source>
        <dbReference type="ARBA" id="ARBA00048683"/>
    </source>
</evidence>
<dbReference type="NCBIfam" id="TIGR03376">
    <property type="entry name" value="glycerol3P_DH"/>
    <property type="match status" value="1"/>
</dbReference>
<dbReference type="Proteomes" id="UP001071777">
    <property type="component" value="Unassembled WGS sequence"/>
</dbReference>
<keyword evidence="2 5" id="KW-0560">Oxidoreductase</keyword>
<evidence type="ECO:0000259" key="10">
    <source>
        <dbReference type="Pfam" id="PF07479"/>
    </source>
</evidence>